<evidence type="ECO:0000256" key="1">
    <source>
        <dbReference type="SAM" id="Coils"/>
    </source>
</evidence>
<evidence type="ECO:0000313" key="2">
    <source>
        <dbReference type="EMBL" id="QCY68864.1"/>
    </source>
</evidence>
<evidence type="ECO:0000313" key="3">
    <source>
        <dbReference type="Proteomes" id="UP000309016"/>
    </source>
</evidence>
<sequence>MKTIITYILITFISLLFSNLMAQTDSIPANREPQSIENIEYFNREKEKIIQEEKEQLKLTIEGINYRLEREMISVEKANELKQKAAEKHARNIENRITILENKLALEERNRDFENRLSLFDSGKIVNISMRNNSPTRKYDKRTTSDLVLAVGFNNALTSGSSIDESDFKLAGSRFFEIGWAWKTRVFDNSNFLRLKYGVSFQFNGLKPTDNRFFVTDGGLTTLEEYPIELDKSKFRMDNLVFPLHFEFGPSKKIERKDYIRYSTAEMIKIGIGGYAGFNIGDRQKLKYRENGDKVKEKLKGDYNTNEFIYGVSGYLSLGSTALYVKYDLNPIFKDPNIEMRNVSVGLRFDVD</sequence>
<evidence type="ECO:0008006" key="4">
    <source>
        <dbReference type="Google" id="ProtNLM"/>
    </source>
</evidence>
<proteinExistence type="predicted"/>
<gene>
    <name evidence="2" type="ORF">FHG64_05310</name>
</gene>
<name>A0A5B7WZV8_9FLAO</name>
<dbReference type="RefSeq" id="WP_139065449.1">
    <property type="nucleotide sequence ID" value="NZ_CP040812.1"/>
</dbReference>
<accession>A0A5B7WZV8</accession>
<keyword evidence="3" id="KW-1185">Reference proteome</keyword>
<dbReference type="AlphaFoldDB" id="A0A5B7WZV8"/>
<feature type="coiled-coil region" evidence="1">
    <location>
        <begin position="68"/>
        <end position="110"/>
    </location>
</feature>
<reference evidence="2 3" key="1">
    <citation type="submission" date="2019-06" db="EMBL/GenBank/DDBJ databases">
        <title>Complete genome sequence of Antarcticibacterium flavum KCTC 52984T from an Antarctic marine sediment.</title>
        <authorList>
            <person name="Lee Y.M."/>
            <person name="Shin S.C."/>
        </authorList>
    </citation>
    <scope>NUCLEOTIDE SEQUENCE [LARGE SCALE GENOMIC DNA]</scope>
    <source>
        <strain evidence="2 3">KCTC 52984</strain>
    </source>
</reference>
<dbReference type="Proteomes" id="UP000309016">
    <property type="component" value="Chromosome"/>
</dbReference>
<dbReference type="EMBL" id="CP040812">
    <property type="protein sequence ID" value="QCY68864.1"/>
    <property type="molecule type" value="Genomic_DNA"/>
</dbReference>
<keyword evidence="1" id="KW-0175">Coiled coil</keyword>
<dbReference type="OrthoDB" id="1466811at2"/>
<organism evidence="2 3">
    <name type="scientific">Antarcticibacterium flavum</name>
    <dbReference type="NCBI Taxonomy" id="2058175"/>
    <lineage>
        <taxon>Bacteria</taxon>
        <taxon>Pseudomonadati</taxon>
        <taxon>Bacteroidota</taxon>
        <taxon>Flavobacteriia</taxon>
        <taxon>Flavobacteriales</taxon>
        <taxon>Flavobacteriaceae</taxon>
        <taxon>Antarcticibacterium</taxon>
    </lineage>
</organism>
<protein>
    <recommendedName>
        <fullName evidence="4">PorT family protein</fullName>
    </recommendedName>
</protein>
<dbReference type="KEGG" id="afla:FHG64_05310"/>